<keyword evidence="3" id="KW-1185">Reference proteome</keyword>
<feature type="domain" description="Beta-lactamase-related" evidence="1">
    <location>
        <begin position="28"/>
        <end position="349"/>
    </location>
</feature>
<protein>
    <recommendedName>
        <fullName evidence="1">Beta-lactamase-related domain-containing protein</fullName>
    </recommendedName>
</protein>
<accession>A0A917MP44</accession>
<dbReference type="PANTHER" id="PTHR46825">
    <property type="entry name" value="D-ALANYL-D-ALANINE-CARBOXYPEPTIDASE/ENDOPEPTIDASE AMPH"/>
    <property type="match status" value="1"/>
</dbReference>
<organism evidence="2 3">
    <name type="scientific">Microbacterium album</name>
    <dbReference type="NCBI Taxonomy" id="2053191"/>
    <lineage>
        <taxon>Bacteria</taxon>
        <taxon>Bacillati</taxon>
        <taxon>Actinomycetota</taxon>
        <taxon>Actinomycetes</taxon>
        <taxon>Micrococcales</taxon>
        <taxon>Microbacteriaceae</taxon>
        <taxon>Microbacterium</taxon>
    </lineage>
</organism>
<reference evidence="2" key="1">
    <citation type="journal article" date="2014" name="Int. J. Syst. Evol. Microbiol.">
        <title>Complete genome sequence of Corynebacterium casei LMG S-19264T (=DSM 44701T), isolated from a smear-ripened cheese.</title>
        <authorList>
            <consortium name="US DOE Joint Genome Institute (JGI-PGF)"/>
            <person name="Walter F."/>
            <person name="Albersmeier A."/>
            <person name="Kalinowski J."/>
            <person name="Ruckert C."/>
        </authorList>
    </citation>
    <scope>NUCLEOTIDE SEQUENCE</scope>
    <source>
        <strain evidence="2">CGMCC 1.15794</strain>
    </source>
</reference>
<name>A0A917MP44_9MICO</name>
<evidence type="ECO:0000313" key="3">
    <source>
        <dbReference type="Proteomes" id="UP000657592"/>
    </source>
</evidence>
<dbReference type="EMBL" id="BMJY01000008">
    <property type="protein sequence ID" value="GGH45183.1"/>
    <property type="molecule type" value="Genomic_DNA"/>
</dbReference>
<gene>
    <name evidence="2" type="ORF">GCM10010921_20380</name>
</gene>
<proteinExistence type="predicted"/>
<evidence type="ECO:0000259" key="1">
    <source>
        <dbReference type="Pfam" id="PF00144"/>
    </source>
</evidence>
<dbReference type="Gene3D" id="3.40.710.10">
    <property type="entry name" value="DD-peptidase/beta-lactamase superfamily"/>
    <property type="match status" value="1"/>
</dbReference>
<sequence length="460" mass="49019">METSGPFAPPAAVPPARDLSDAALWEVLERLRAKHGVVGAQVAIDRAGTVSDAASGLLNVEMGSTATTDALFQIGSITKVWTATLVMQLVDEGVLDLDAPVVTYLPDLPSAEPQRMARVTVRHLLTHSSGIEGDVFTDTGRGDDCLARYVDGLGGIGFVHAPGALTSYSNTSYVIAGRLIEAVTGRVWDDVLRERLVEPLGLTHTETLPERLPRYAVAHGHAADAEGRMALVPRWSIPRSSGPAGIIAARARDVAAFARMHLADGVAPGGHRILSAASVAEMRREQSAAPELARRGIGWGFEDWSDTTHGHDGATYGQLAFLRVVPEHDLVVVLLTNGGDGITMFAELAAEALGIEVPPPPRPPVPLPDVDLARFAGTFRRHGTVFRLTPDGDGIAAEITQEAAASDSQEETTIPLRFVATAEDTIMTQFHGSSWFTGHLVEVDGVEFLHFGGRANRRVD</sequence>
<dbReference type="InterPro" id="IPR012338">
    <property type="entry name" value="Beta-lactam/transpept-like"/>
</dbReference>
<dbReference type="InterPro" id="IPR001466">
    <property type="entry name" value="Beta-lactam-related"/>
</dbReference>
<dbReference type="PANTHER" id="PTHR46825:SF9">
    <property type="entry name" value="BETA-LACTAMASE-RELATED DOMAIN-CONTAINING PROTEIN"/>
    <property type="match status" value="1"/>
</dbReference>
<evidence type="ECO:0000313" key="2">
    <source>
        <dbReference type="EMBL" id="GGH45183.1"/>
    </source>
</evidence>
<dbReference type="AlphaFoldDB" id="A0A917MP44"/>
<comment type="caution">
    <text evidence="2">The sequence shown here is derived from an EMBL/GenBank/DDBJ whole genome shotgun (WGS) entry which is preliminary data.</text>
</comment>
<dbReference type="Proteomes" id="UP000657592">
    <property type="component" value="Unassembled WGS sequence"/>
</dbReference>
<dbReference type="Pfam" id="PF00144">
    <property type="entry name" value="Beta-lactamase"/>
    <property type="match status" value="1"/>
</dbReference>
<dbReference type="SUPFAM" id="SSF56601">
    <property type="entry name" value="beta-lactamase/transpeptidase-like"/>
    <property type="match status" value="1"/>
</dbReference>
<reference evidence="2" key="2">
    <citation type="submission" date="2020-09" db="EMBL/GenBank/DDBJ databases">
        <authorList>
            <person name="Sun Q."/>
            <person name="Zhou Y."/>
        </authorList>
    </citation>
    <scope>NUCLEOTIDE SEQUENCE</scope>
    <source>
        <strain evidence="2">CGMCC 1.15794</strain>
    </source>
</reference>
<dbReference type="InterPro" id="IPR050491">
    <property type="entry name" value="AmpC-like"/>
</dbReference>